<evidence type="ECO:0008006" key="5">
    <source>
        <dbReference type="Google" id="ProtNLM"/>
    </source>
</evidence>
<dbReference type="InterPro" id="IPR036514">
    <property type="entry name" value="SGNH_hydro_sf"/>
</dbReference>
<sequence length="358" mass="39190">MKLLFFLALLQLSCSGSNQAWAANGSNKTAPTVPAVIVFGDSIVDTGNNNGMSTVIKSNFPPYGIDFPGHFATGRFCNGKIPSDYIASMLGVKEYLPPYLSGLMPADLLTGVTFASGGSGFDPLTSKLVSVISMPEQLDMFREYKQRVRAIVGEERAAKILAGSIYVVCAGSDDVANTYYTTPFRRREYDMASYANFLLHSALSFVEDLINEGAQKIGVVGIPPVGCVPAQRTLDGGMQRSCVPGQNQMAQIYNTALAKEMQSLNAKYPGRLLVYVDIYDILYDIIQQPNKYGFEVSTKGCCGTGDLEVAVLCNTMTSSVCADVSKYVFWDSYHPTERTYQILVSWVYKNYIHVLINN</sequence>
<dbReference type="Proteomes" id="UP000829196">
    <property type="component" value="Unassembled WGS sequence"/>
</dbReference>
<dbReference type="InterPro" id="IPR008265">
    <property type="entry name" value="Lipase_GDSL_AS"/>
</dbReference>
<dbReference type="SUPFAM" id="SSF52266">
    <property type="entry name" value="SGNH hydrolase"/>
    <property type="match status" value="1"/>
</dbReference>
<dbReference type="PROSITE" id="PS01098">
    <property type="entry name" value="LIPASE_GDSL_SER"/>
    <property type="match status" value="1"/>
</dbReference>
<gene>
    <name evidence="3" type="ORF">KFK09_007850</name>
</gene>
<evidence type="ECO:0000256" key="2">
    <source>
        <dbReference type="SAM" id="SignalP"/>
    </source>
</evidence>
<evidence type="ECO:0000313" key="4">
    <source>
        <dbReference type="Proteomes" id="UP000829196"/>
    </source>
</evidence>
<keyword evidence="2" id="KW-0732">Signal</keyword>
<dbReference type="InterPro" id="IPR001087">
    <property type="entry name" value="GDSL"/>
</dbReference>
<dbReference type="AlphaFoldDB" id="A0A8T3BT03"/>
<dbReference type="EMBL" id="JAGYWB010000006">
    <property type="protein sequence ID" value="KAI0520378.1"/>
    <property type="molecule type" value="Genomic_DNA"/>
</dbReference>
<reference evidence="3" key="1">
    <citation type="journal article" date="2022" name="Front. Genet.">
        <title>Chromosome-Scale Assembly of the Dendrobium nobile Genome Provides Insights Into the Molecular Mechanism of the Biosynthesis of the Medicinal Active Ingredient of Dendrobium.</title>
        <authorList>
            <person name="Xu Q."/>
            <person name="Niu S.-C."/>
            <person name="Li K.-L."/>
            <person name="Zheng P.-J."/>
            <person name="Zhang X.-J."/>
            <person name="Jia Y."/>
            <person name="Liu Y."/>
            <person name="Niu Y.-X."/>
            <person name="Yu L.-H."/>
            <person name="Chen D.-F."/>
            <person name="Zhang G.-Q."/>
        </authorList>
    </citation>
    <scope>NUCLEOTIDE SEQUENCE</scope>
    <source>
        <tissue evidence="3">Leaf</tissue>
    </source>
</reference>
<name>A0A8T3BT03_DENNO</name>
<evidence type="ECO:0000256" key="1">
    <source>
        <dbReference type="ARBA" id="ARBA00008668"/>
    </source>
</evidence>
<dbReference type="FunFam" id="3.40.50.1110:FF:000003">
    <property type="entry name" value="GDSL esterase/lipase APG"/>
    <property type="match status" value="1"/>
</dbReference>
<proteinExistence type="inferred from homology"/>
<accession>A0A8T3BT03</accession>
<dbReference type="OrthoDB" id="1600564at2759"/>
<evidence type="ECO:0000313" key="3">
    <source>
        <dbReference type="EMBL" id="KAI0520378.1"/>
    </source>
</evidence>
<keyword evidence="4" id="KW-1185">Reference proteome</keyword>
<feature type="signal peptide" evidence="2">
    <location>
        <begin position="1"/>
        <end position="22"/>
    </location>
</feature>
<dbReference type="CDD" id="cd01837">
    <property type="entry name" value="SGNH_plant_lipase_like"/>
    <property type="match status" value="1"/>
</dbReference>
<comment type="similarity">
    <text evidence="1">Belongs to the 'GDSL' lipolytic enzyme family.</text>
</comment>
<comment type="caution">
    <text evidence="3">The sequence shown here is derived from an EMBL/GenBank/DDBJ whole genome shotgun (WGS) entry which is preliminary data.</text>
</comment>
<dbReference type="GO" id="GO:0016298">
    <property type="term" value="F:lipase activity"/>
    <property type="evidence" value="ECO:0007669"/>
    <property type="project" value="InterPro"/>
</dbReference>
<organism evidence="3 4">
    <name type="scientific">Dendrobium nobile</name>
    <name type="common">Orchid</name>
    <dbReference type="NCBI Taxonomy" id="94219"/>
    <lineage>
        <taxon>Eukaryota</taxon>
        <taxon>Viridiplantae</taxon>
        <taxon>Streptophyta</taxon>
        <taxon>Embryophyta</taxon>
        <taxon>Tracheophyta</taxon>
        <taxon>Spermatophyta</taxon>
        <taxon>Magnoliopsida</taxon>
        <taxon>Liliopsida</taxon>
        <taxon>Asparagales</taxon>
        <taxon>Orchidaceae</taxon>
        <taxon>Epidendroideae</taxon>
        <taxon>Malaxideae</taxon>
        <taxon>Dendrobiinae</taxon>
        <taxon>Dendrobium</taxon>
    </lineage>
</organism>
<dbReference type="PANTHER" id="PTHR45642:SF110">
    <property type="entry name" value="OS02G0101400 PROTEIN"/>
    <property type="match status" value="1"/>
</dbReference>
<dbReference type="InterPro" id="IPR035669">
    <property type="entry name" value="SGNH_plant_lipase-like"/>
</dbReference>
<dbReference type="PANTHER" id="PTHR45642">
    <property type="entry name" value="GDSL ESTERASE/LIPASE EXL3"/>
    <property type="match status" value="1"/>
</dbReference>
<dbReference type="InterPro" id="IPR050592">
    <property type="entry name" value="GDSL_lipolytic_enzyme"/>
</dbReference>
<dbReference type="SMR" id="A0A8T3BT03"/>
<dbReference type="GO" id="GO:0006629">
    <property type="term" value="P:lipid metabolic process"/>
    <property type="evidence" value="ECO:0007669"/>
    <property type="project" value="InterPro"/>
</dbReference>
<feature type="chain" id="PRO_5035829671" description="GDSL esterase/lipase EXL3" evidence="2">
    <location>
        <begin position="23"/>
        <end position="358"/>
    </location>
</feature>
<protein>
    <recommendedName>
        <fullName evidence="5">GDSL esterase/lipase EXL3</fullName>
    </recommendedName>
</protein>
<dbReference type="Pfam" id="PF00657">
    <property type="entry name" value="Lipase_GDSL"/>
    <property type="match status" value="1"/>
</dbReference>
<dbReference type="Gene3D" id="3.40.50.1110">
    <property type="entry name" value="SGNH hydrolase"/>
    <property type="match status" value="1"/>
</dbReference>